<evidence type="ECO:0000313" key="2">
    <source>
        <dbReference type="EMBL" id="XAY06675.1"/>
    </source>
</evidence>
<reference evidence="2" key="1">
    <citation type="submission" date="2022-12" db="EMBL/GenBank/DDBJ databases">
        <title>Paraconexibacter alkalitolerans sp. nov. and Baekduia alba sp. nov., isolated from soil and emended description of the genera Paraconexibacter (Chun et al., 2020) and Baekduia (An et al., 2020).</title>
        <authorList>
            <person name="Vieira S."/>
            <person name="Huber K.J."/>
            <person name="Geppert A."/>
            <person name="Wolf J."/>
            <person name="Neumann-Schaal M."/>
            <person name="Muesken M."/>
            <person name="Overmann J."/>
        </authorList>
    </citation>
    <scope>NUCLEOTIDE SEQUENCE</scope>
    <source>
        <strain evidence="2">AEG42_29</strain>
    </source>
</reference>
<organism evidence="2">
    <name type="scientific">Paraconexibacter sp. AEG42_29</name>
    <dbReference type="NCBI Taxonomy" id="2997339"/>
    <lineage>
        <taxon>Bacteria</taxon>
        <taxon>Bacillati</taxon>
        <taxon>Actinomycetota</taxon>
        <taxon>Thermoleophilia</taxon>
        <taxon>Solirubrobacterales</taxon>
        <taxon>Paraconexibacteraceae</taxon>
        <taxon>Paraconexibacter</taxon>
    </lineage>
</organism>
<sequence length="97" mass="10122">MSTFTATGARTAGPGTTSAPGRPRRRRQTSSTSFDALFDRPVEGQTFDELIVGVWEDLSAHRTVTCPVCQSAAMRPRYGAGQGAVGGRCGDCGSVLG</sequence>
<dbReference type="KEGG" id="parq:DSM112329_03551"/>
<evidence type="ECO:0000256" key="1">
    <source>
        <dbReference type="SAM" id="MobiDB-lite"/>
    </source>
</evidence>
<proteinExistence type="predicted"/>
<name>A0AAU7AYG8_9ACTN</name>
<gene>
    <name evidence="2" type="ORF">DSM112329_03551</name>
</gene>
<feature type="region of interest" description="Disordered" evidence="1">
    <location>
        <begin position="1"/>
        <end position="37"/>
    </location>
</feature>
<dbReference type="AlphaFoldDB" id="A0AAU7AYG8"/>
<dbReference type="RefSeq" id="WP_354697896.1">
    <property type="nucleotide sequence ID" value="NZ_CP114014.1"/>
</dbReference>
<feature type="compositionally biased region" description="Low complexity" evidence="1">
    <location>
        <begin position="1"/>
        <end position="21"/>
    </location>
</feature>
<protein>
    <submittedName>
        <fullName evidence="2">Uncharacterized protein</fullName>
    </submittedName>
</protein>
<accession>A0AAU7AYG8</accession>
<dbReference type="EMBL" id="CP114014">
    <property type="protein sequence ID" value="XAY06675.1"/>
    <property type="molecule type" value="Genomic_DNA"/>
</dbReference>